<evidence type="ECO:0000313" key="1">
    <source>
        <dbReference type="EMBL" id="MEE6127267.1"/>
    </source>
</evidence>
<dbReference type="Proteomes" id="UP001350005">
    <property type="component" value="Unassembled WGS sequence"/>
</dbReference>
<comment type="caution">
    <text evidence="1">The sequence shown here is derived from an EMBL/GenBank/DDBJ whole genome shotgun (WGS) entry which is preliminary data.</text>
</comment>
<evidence type="ECO:0000313" key="2">
    <source>
        <dbReference type="Proteomes" id="UP001350005"/>
    </source>
</evidence>
<keyword evidence="2" id="KW-1185">Reference proteome</keyword>
<dbReference type="RefSeq" id="WP_241309751.1">
    <property type="nucleotide sequence ID" value="NZ_JAKYXJ010000003.1"/>
</dbReference>
<dbReference type="EMBL" id="JAZGJU010000012">
    <property type="protein sequence ID" value="MEE6127267.1"/>
    <property type="molecule type" value="Genomic_DNA"/>
</dbReference>
<accession>A0ABU7QXH1</accession>
<organism evidence="1 2">
    <name type="scientific">Chryseobacterium arthrosphaerae</name>
    <dbReference type="NCBI Taxonomy" id="651561"/>
    <lineage>
        <taxon>Bacteria</taxon>
        <taxon>Pseudomonadati</taxon>
        <taxon>Bacteroidota</taxon>
        <taxon>Flavobacteriia</taxon>
        <taxon>Flavobacteriales</taxon>
        <taxon>Weeksellaceae</taxon>
        <taxon>Chryseobacterium group</taxon>
        <taxon>Chryseobacterium</taxon>
    </lineage>
</organism>
<name>A0ABU7QXH1_9FLAO</name>
<proteinExistence type="predicted"/>
<protein>
    <submittedName>
        <fullName evidence="1">Uncharacterized protein</fullName>
    </submittedName>
</protein>
<sequence>MKNALNLLIIPVFLLCSFQKENMELQRTEKESLYAPAKSERIIYLFFTTDKDQSGHEKVILQHSKVSEGKLKLQPSFDRNDAQKGDYIITVAEAGGKELSRQLIKDPLNPVMEVYEKEGISRHKASLQSTEFSARFSYSENVQLVKVEKVTDADVQLLFTQKL</sequence>
<reference evidence="1 2" key="1">
    <citation type="submission" date="2024-01" db="EMBL/GenBank/DDBJ databases">
        <title>Whole genome of Chryseobacterium arthrosphaerae NNCa 2741.</title>
        <authorList>
            <person name="Boriskina E.V."/>
            <person name="Gordinskaya N.A."/>
            <person name="Kropotov V.S."/>
            <person name="Alekseeva A.E."/>
            <person name="Makhova M.A."/>
            <person name="Kryazhev D.V."/>
            <person name="Shkurkina I.S."/>
        </authorList>
    </citation>
    <scope>NUCLEOTIDE SEQUENCE [LARGE SCALE GENOMIC DNA]</scope>
    <source>
        <strain evidence="1 2">NNCa 2741</strain>
    </source>
</reference>
<gene>
    <name evidence="1" type="ORF">V2E39_07690</name>
</gene>